<evidence type="ECO:0000313" key="2">
    <source>
        <dbReference type="Proteomes" id="UP001519287"/>
    </source>
</evidence>
<evidence type="ECO:0000313" key="1">
    <source>
        <dbReference type="EMBL" id="MBP1990337.1"/>
    </source>
</evidence>
<reference evidence="1 2" key="1">
    <citation type="submission" date="2021-03" db="EMBL/GenBank/DDBJ databases">
        <title>Genomic Encyclopedia of Type Strains, Phase IV (KMG-IV): sequencing the most valuable type-strain genomes for metagenomic binning, comparative biology and taxonomic classification.</title>
        <authorList>
            <person name="Goeker M."/>
        </authorList>
    </citation>
    <scope>NUCLEOTIDE SEQUENCE [LARGE SCALE GENOMIC DNA]</scope>
    <source>
        <strain evidence="1 2">DSM 26048</strain>
    </source>
</reference>
<organism evidence="1 2">
    <name type="scientific">Paenibacillus eucommiae</name>
    <dbReference type="NCBI Taxonomy" id="1355755"/>
    <lineage>
        <taxon>Bacteria</taxon>
        <taxon>Bacillati</taxon>
        <taxon>Bacillota</taxon>
        <taxon>Bacilli</taxon>
        <taxon>Bacillales</taxon>
        <taxon>Paenibacillaceae</taxon>
        <taxon>Paenibacillus</taxon>
    </lineage>
</organism>
<proteinExistence type="predicted"/>
<keyword evidence="2" id="KW-1185">Reference proteome</keyword>
<gene>
    <name evidence="1" type="ORF">J2Z66_001935</name>
</gene>
<evidence type="ECO:0008006" key="3">
    <source>
        <dbReference type="Google" id="ProtNLM"/>
    </source>
</evidence>
<name>A0ABS4IRY9_9BACL</name>
<dbReference type="Proteomes" id="UP001519287">
    <property type="component" value="Unassembled WGS sequence"/>
</dbReference>
<sequence length="481" mass="53628">MDTRMDTIKIGWGQRSITPTKPVLLAGQFHDRVADQVRDPVLVTAMAIEGGSADGKQGDHVVWVSCDLIGIENEIQVGVREKVRNAVSGLDPELVILNATHTHTAPGLNGFNEKRIRPYLTAHKNYPHIMSSGEYSEFIIEQIAEAVQEAWLGRQPGALSWAEGYAALGHNRMVKFDDESVVMYGDVRSVSFQGFSGPEDHRVEMMFTWDANRALTGVMLNLACPAQIIEHESFISADYFAEVRDMVGQKWGSNVRVLGLIGAAGDQAPRDLMRNRGRVKLEGDEELRAAAKVLVRTMEEGLESTGQDLDTHPIFKHQVRTIALPLRRVGKAEADQARSVWREFKDEYEQQQDPIAFGDSLGMRIFEVYNAWAIQNQMIKLEQDPFYQMELHVLRIGDAVVVTNPFELFTEYGLQIKARSAAKQTFISQLTSGYRGYLPSASAIKHGGYGTQMLSGDVGDEGGKLLVEHTLHAINSMWQLN</sequence>
<protein>
    <recommendedName>
        <fullName evidence="3">Neutral/alkaline non-lysosomal ceramidase N-terminal domain-containing protein</fullName>
    </recommendedName>
</protein>
<comment type="caution">
    <text evidence="1">The sequence shown here is derived from an EMBL/GenBank/DDBJ whole genome shotgun (WGS) entry which is preliminary data.</text>
</comment>
<dbReference type="RefSeq" id="WP_209971113.1">
    <property type="nucleotide sequence ID" value="NZ_JAGGLB010000004.1"/>
</dbReference>
<dbReference type="EMBL" id="JAGGLB010000004">
    <property type="protein sequence ID" value="MBP1990337.1"/>
    <property type="molecule type" value="Genomic_DNA"/>
</dbReference>
<accession>A0ABS4IRY9</accession>